<feature type="transmembrane region" description="Helical" evidence="2">
    <location>
        <begin position="216"/>
        <end position="233"/>
    </location>
</feature>
<dbReference type="InterPro" id="IPR027788">
    <property type="entry name" value="Alpha/beta-hydrolase_N_dom"/>
</dbReference>
<sequence>MPKHHGRARGAGNQNPRRLLTTLGTSTLGTWTRQARRHAQRLNIPLPAALGGIAGYALAHTTSLLPRTPLFQGVVAAVNASVGYELGMMAADVAALRRAPKATPGVNPAPTTASPIVPNPLTGVPTPRPGNGSLRSGLAAAALGATLIGVPLAALRSQRRTAEFCQVPGPRVRWAPASAAASVAILGFFTLCWRITEMLLDWLSHHLGQRLAWRLAARALATLVVLAGTAVLFDQVILRGIRLAGRTVADRLDHSTPAGFTQPDRAVRSGSPSSGETWDSLGLQGKRFVSGGPDAARIARVLGSPAQDPVRVYAALDGRGLAGIARAVLDEMDRTNAWQRQVISIVTTTGRGNANEWSASALEYLLAGDCCTIATQYSGLPSAITLFTSREQPVAATRVLFEAVQGRLAAMPANERPQLFLAGESLGAYGSNGIFTDVDDMVAHIDGALWLGTPNFTPMHRELTRSRDAGSSAVAPVVDRGRHIRFAGRSAQLSADEAGRPLDAWQSPRIAYLQNETDPVVWWGTRLLYRRPEWLAEHRPATTPMGRMHWFPFVTFWQVCADMPVCRNVPEGFGHKYHASQITPAWAGVLGRDPRADYSAIEQALIEDVTIPPIKVFGI</sequence>
<dbReference type="InterPro" id="IPR027787">
    <property type="entry name" value="Alpha/beta-hydrolase_catalytic"/>
</dbReference>
<evidence type="ECO:0000256" key="1">
    <source>
        <dbReference type="SAM" id="MobiDB-lite"/>
    </source>
</evidence>
<dbReference type="Proteomes" id="UP000250080">
    <property type="component" value="Chromosome I"/>
</dbReference>
<dbReference type="Pfam" id="PF10081">
    <property type="entry name" value="Abhydrolase_9"/>
    <property type="match status" value="1"/>
</dbReference>
<dbReference type="ESTHER" id="9actn-a0a0a8s0s4">
    <property type="family name" value="Abhydrolase_9"/>
</dbReference>
<keyword evidence="2" id="KW-1133">Transmembrane helix</keyword>
<dbReference type="OMA" id="WWVRHYT"/>
<proteinExistence type="predicted"/>
<name>A0A0A8S0S4_9ACTN</name>
<feature type="transmembrane region" description="Helical" evidence="2">
    <location>
        <begin position="175"/>
        <end position="196"/>
    </location>
</feature>
<feature type="region of interest" description="Disordered" evidence="1">
    <location>
        <begin position="254"/>
        <end position="279"/>
    </location>
</feature>
<evidence type="ECO:0000259" key="4">
    <source>
        <dbReference type="Pfam" id="PF15420"/>
    </source>
</evidence>
<evidence type="ECO:0000313" key="6">
    <source>
        <dbReference type="Proteomes" id="UP000250080"/>
    </source>
</evidence>
<dbReference type="OrthoDB" id="4397445at2"/>
<evidence type="ECO:0000259" key="3">
    <source>
        <dbReference type="Pfam" id="PF10081"/>
    </source>
</evidence>
<feature type="transmembrane region" description="Helical" evidence="2">
    <location>
        <begin position="137"/>
        <end position="155"/>
    </location>
</feature>
<accession>A0A0A8S0S4</accession>
<evidence type="ECO:0000256" key="2">
    <source>
        <dbReference type="SAM" id="Phobius"/>
    </source>
</evidence>
<protein>
    <submittedName>
        <fullName evidence="5">Membrane protein, PF10081 family</fullName>
    </submittedName>
</protein>
<keyword evidence="2" id="KW-0812">Transmembrane</keyword>
<reference evidence="5 6" key="1">
    <citation type="submission" date="2016-09" db="EMBL/GenBank/DDBJ databases">
        <authorList>
            <person name="Laine KS P."/>
        </authorList>
    </citation>
    <scope>NUCLEOTIDE SEQUENCE [LARGE SCALE GENOMIC DNA]</scope>
    <source>
        <strain evidence="5">PFRJS-23</strain>
    </source>
</reference>
<dbReference type="AlphaFoldDB" id="A0A0A8S0S4"/>
<evidence type="ECO:0000313" key="5">
    <source>
        <dbReference type="EMBL" id="SCQ81021.1"/>
    </source>
</evidence>
<feature type="domain" description="Alpha/beta-hydrolase catalytic" evidence="3">
    <location>
        <begin position="310"/>
        <end position="592"/>
    </location>
</feature>
<keyword evidence="2" id="KW-0472">Membrane</keyword>
<gene>
    <name evidence="5" type="ORF">PFR_JS23_1821</name>
</gene>
<dbReference type="Pfam" id="PF15420">
    <property type="entry name" value="Abhydrolase_9_N"/>
    <property type="match status" value="1"/>
</dbReference>
<organism evidence="5 6">
    <name type="scientific">Propionibacterium freudenreichii</name>
    <dbReference type="NCBI Taxonomy" id="1744"/>
    <lineage>
        <taxon>Bacteria</taxon>
        <taxon>Bacillati</taxon>
        <taxon>Actinomycetota</taxon>
        <taxon>Actinomycetes</taxon>
        <taxon>Propionibacteriales</taxon>
        <taxon>Propionibacteriaceae</taxon>
        <taxon>Propionibacterium</taxon>
    </lineage>
</organism>
<dbReference type="EMBL" id="LT618793">
    <property type="protein sequence ID" value="SCQ81021.1"/>
    <property type="molecule type" value="Genomic_DNA"/>
</dbReference>
<feature type="domain" description="Alpha/beta-hydrolase N-terminal" evidence="4">
    <location>
        <begin position="61"/>
        <end position="293"/>
    </location>
</feature>
<feature type="transmembrane region" description="Helical" evidence="2">
    <location>
        <begin position="42"/>
        <end position="59"/>
    </location>
</feature>
<dbReference type="RefSeq" id="WP_013160379.1">
    <property type="nucleotide sequence ID" value="NZ_CCYN01000003.1"/>
</dbReference>